<keyword evidence="1" id="KW-0472">Membrane</keyword>
<reference evidence="3 4" key="1">
    <citation type="submission" date="2016-02" db="EMBL/GenBank/DDBJ databases">
        <authorList>
            <person name="Wen L."/>
            <person name="He K."/>
            <person name="Yang H."/>
        </authorList>
    </citation>
    <scope>NUCLEOTIDE SEQUENCE [LARGE SCALE GENOMIC DNA]</scope>
    <source>
        <strain evidence="3 4">CZ1127</strain>
    </source>
</reference>
<dbReference type="GO" id="GO:0003824">
    <property type="term" value="F:catalytic activity"/>
    <property type="evidence" value="ECO:0007669"/>
    <property type="project" value="InterPro"/>
</dbReference>
<evidence type="ECO:0000313" key="4">
    <source>
        <dbReference type="Proteomes" id="UP000092967"/>
    </source>
</evidence>
<dbReference type="OrthoDB" id="9796594at2"/>
<feature type="domain" description="Endonuclease/exonuclease/phosphatase" evidence="2">
    <location>
        <begin position="101"/>
        <end position="308"/>
    </location>
</feature>
<proteinExistence type="predicted"/>
<dbReference type="SUPFAM" id="SSF56219">
    <property type="entry name" value="DNase I-like"/>
    <property type="match status" value="1"/>
</dbReference>
<dbReference type="AlphaFoldDB" id="A0A1B1Y5L6"/>
<sequence>MEFSFYVLTITLVVLTFLPFIKNQHWFFKVPDFGRIQILVLQVILWPISIFFLWTDINAIHTLIFILLSVAMGYQILILYPYIIIKNKVYNTKNKELISILSVNVYQFNRQYQPLINLIRKTKPNIFITIETDQKWEEALSVFDHDYQHYKKIALDNTYGMHFYSNLKVSKIKTHYFVADDIPSIEVHITTAKGDSFILYGIHPPPASPTEEENSKEQDGELMAIAKKSLTQQNSMIVVGDFNSVAWSRITKLFAKVSGLIDARIGRGFISTFPAKYRLFKIPIDLVYHSKDITITQLKTLEDIHSDHLPLYLEFYINNKHPDTNTKVTKGVLEKTTKLIDEGINETSDNR</sequence>
<dbReference type="InterPro" id="IPR005135">
    <property type="entry name" value="Endo/exonuclease/phosphatase"/>
</dbReference>
<accession>A0A1B1Y5L6</accession>
<dbReference type="EMBL" id="CP014224">
    <property type="protein sequence ID" value="ANW96053.1"/>
    <property type="molecule type" value="Genomic_DNA"/>
</dbReference>
<dbReference type="STRING" id="1790137.AXE80_07080"/>
<dbReference type="RefSeq" id="WP_068825790.1">
    <property type="nucleotide sequence ID" value="NZ_CP014224.1"/>
</dbReference>
<organism evidence="3 4">
    <name type="scientific">Wenyingzhuangia fucanilytica</name>
    <dbReference type="NCBI Taxonomy" id="1790137"/>
    <lineage>
        <taxon>Bacteria</taxon>
        <taxon>Pseudomonadati</taxon>
        <taxon>Bacteroidota</taxon>
        <taxon>Flavobacteriia</taxon>
        <taxon>Flavobacteriales</taxon>
        <taxon>Flavobacteriaceae</taxon>
        <taxon>Wenyingzhuangia</taxon>
    </lineage>
</organism>
<evidence type="ECO:0000259" key="2">
    <source>
        <dbReference type="Pfam" id="PF03372"/>
    </source>
</evidence>
<dbReference type="InterPro" id="IPR036691">
    <property type="entry name" value="Endo/exonu/phosph_ase_sf"/>
</dbReference>
<gene>
    <name evidence="3" type="ORF">AXE80_07080</name>
</gene>
<keyword evidence="1" id="KW-0812">Transmembrane</keyword>
<dbReference type="Gene3D" id="3.60.10.10">
    <property type="entry name" value="Endonuclease/exonuclease/phosphatase"/>
    <property type="match status" value="1"/>
</dbReference>
<keyword evidence="4" id="KW-1185">Reference proteome</keyword>
<feature type="transmembrane region" description="Helical" evidence="1">
    <location>
        <begin position="60"/>
        <end position="85"/>
    </location>
</feature>
<dbReference type="Pfam" id="PF03372">
    <property type="entry name" value="Exo_endo_phos"/>
    <property type="match status" value="1"/>
</dbReference>
<feature type="transmembrane region" description="Helical" evidence="1">
    <location>
        <begin position="33"/>
        <end position="54"/>
    </location>
</feature>
<keyword evidence="1" id="KW-1133">Transmembrane helix</keyword>
<protein>
    <recommendedName>
        <fullName evidence="2">Endonuclease/exonuclease/phosphatase domain-containing protein</fullName>
    </recommendedName>
</protein>
<evidence type="ECO:0000256" key="1">
    <source>
        <dbReference type="SAM" id="Phobius"/>
    </source>
</evidence>
<feature type="transmembrane region" description="Helical" evidence="1">
    <location>
        <begin position="6"/>
        <end position="21"/>
    </location>
</feature>
<evidence type="ECO:0000313" key="3">
    <source>
        <dbReference type="EMBL" id="ANW96053.1"/>
    </source>
</evidence>
<name>A0A1B1Y5L6_9FLAO</name>
<dbReference type="KEGG" id="wfu:AXE80_07080"/>
<dbReference type="Proteomes" id="UP000092967">
    <property type="component" value="Chromosome"/>
</dbReference>